<evidence type="ECO:0000313" key="1">
    <source>
        <dbReference type="EMBL" id="GGR24062.1"/>
    </source>
</evidence>
<dbReference type="EMBL" id="BMSX01000010">
    <property type="protein sequence ID" value="GGR24062.1"/>
    <property type="molecule type" value="Genomic_DNA"/>
</dbReference>
<reference evidence="1" key="1">
    <citation type="journal article" date="2014" name="Int. J. Syst. Evol. Microbiol.">
        <title>Complete genome sequence of Corynebacterium casei LMG S-19264T (=DSM 44701T), isolated from a smear-ripened cheese.</title>
        <authorList>
            <consortium name="US DOE Joint Genome Institute (JGI-PGF)"/>
            <person name="Walter F."/>
            <person name="Albersmeier A."/>
            <person name="Kalinowski J."/>
            <person name="Ruckert C."/>
        </authorList>
    </citation>
    <scope>NUCLEOTIDE SEQUENCE</scope>
    <source>
        <strain evidence="1">JCM 4346</strain>
    </source>
</reference>
<dbReference type="RefSeq" id="WP_189939381.1">
    <property type="nucleotide sequence ID" value="NZ_BMSX01000010.1"/>
</dbReference>
<reference evidence="1" key="2">
    <citation type="submission" date="2020-09" db="EMBL/GenBank/DDBJ databases">
        <authorList>
            <person name="Sun Q."/>
            <person name="Ohkuma M."/>
        </authorList>
    </citation>
    <scope>NUCLEOTIDE SEQUENCE</scope>
    <source>
        <strain evidence="1">JCM 4346</strain>
    </source>
</reference>
<evidence type="ECO:0000313" key="2">
    <source>
        <dbReference type="Proteomes" id="UP000658320"/>
    </source>
</evidence>
<organism evidence="1 2">
    <name type="scientific">Streptomyces aurantiogriseus</name>
    <dbReference type="NCBI Taxonomy" id="66870"/>
    <lineage>
        <taxon>Bacteria</taxon>
        <taxon>Bacillati</taxon>
        <taxon>Actinomycetota</taxon>
        <taxon>Actinomycetes</taxon>
        <taxon>Kitasatosporales</taxon>
        <taxon>Streptomycetaceae</taxon>
        <taxon>Streptomyces</taxon>
    </lineage>
</organism>
<gene>
    <name evidence="1" type="ORF">GCM10010251_45170</name>
</gene>
<dbReference type="AlphaFoldDB" id="A0A918FD42"/>
<protein>
    <recommendedName>
        <fullName evidence="3">HNH endonuclease</fullName>
    </recommendedName>
</protein>
<name>A0A918FD42_9ACTN</name>
<dbReference type="Proteomes" id="UP000658320">
    <property type="component" value="Unassembled WGS sequence"/>
</dbReference>
<evidence type="ECO:0008006" key="3">
    <source>
        <dbReference type="Google" id="ProtNLM"/>
    </source>
</evidence>
<accession>A0A918FD42</accession>
<comment type="caution">
    <text evidence="1">The sequence shown here is derived from an EMBL/GenBank/DDBJ whole genome shotgun (WGS) entry which is preliminary data.</text>
</comment>
<sequence>MAKRKYDNATLAGLMTLCRGYCYWPGCTSRVITMVNGVPKLNAEIAHIRAINPGGKRFDAKWSVPERNSFKNLLLLCVPHHTTIDGASSADYPVELLEEWKVSREGESVEALEGLTGLTEARLGEMLAEAQGEFLDQVRPALAEFSKTAPELAGLLNTLLDELADPRIHGFGISPDAIELFSHSARSLGSFEDNVHVLAHAADKLGGLEDKAAGLMEAARRLQAAASAIQSAIADMPRGRW</sequence>
<keyword evidence="2" id="KW-1185">Reference proteome</keyword>
<proteinExistence type="predicted"/>